<dbReference type="AlphaFoldDB" id="A0AAE0LSD0"/>
<feature type="chain" id="PRO_5041935044" description="Secreted protein" evidence="1">
    <location>
        <begin position="24"/>
        <end position="103"/>
    </location>
</feature>
<reference evidence="2" key="1">
    <citation type="journal article" date="2023" name="Mol. Phylogenet. Evol.">
        <title>Genome-scale phylogeny and comparative genomics of the fungal order Sordariales.</title>
        <authorList>
            <person name="Hensen N."/>
            <person name="Bonometti L."/>
            <person name="Westerberg I."/>
            <person name="Brannstrom I.O."/>
            <person name="Guillou S."/>
            <person name="Cros-Aarteil S."/>
            <person name="Calhoun S."/>
            <person name="Haridas S."/>
            <person name="Kuo A."/>
            <person name="Mondo S."/>
            <person name="Pangilinan J."/>
            <person name="Riley R."/>
            <person name="LaButti K."/>
            <person name="Andreopoulos B."/>
            <person name="Lipzen A."/>
            <person name="Chen C."/>
            <person name="Yan M."/>
            <person name="Daum C."/>
            <person name="Ng V."/>
            <person name="Clum A."/>
            <person name="Steindorff A."/>
            <person name="Ohm R.A."/>
            <person name="Martin F."/>
            <person name="Silar P."/>
            <person name="Natvig D.O."/>
            <person name="Lalanne C."/>
            <person name="Gautier V."/>
            <person name="Ament-Velasquez S.L."/>
            <person name="Kruys A."/>
            <person name="Hutchinson M.I."/>
            <person name="Powell A.J."/>
            <person name="Barry K."/>
            <person name="Miller A.N."/>
            <person name="Grigoriev I.V."/>
            <person name="Debuchy R."/>
            <person name="Gladieux P."/>
            <person name="Hiltunen Thoren M."/>
            <person name="Johannesson H."/>
        </authorList>
    </citation>
    <scope>NUCLEOTIDE SEQUENCE</scope>
    <source>
        <strain evidence="2">CBS 168.71</strain>
    </source>
</reference>
<organism evidence="2 3">
    <name type="scientific">Chaetomium fimeti</name>
    <dbReference type="NCBI Taxonomy" id="1854472"/>
    <lineage>
        <taxon>Eukaryota</taxon>
        <taxon>Fungi</taxon>
        <taxon>Dikarya</taxon>
        <taxon>Ascomycota</taxon>
        <taxon>Pezizomycotina</taxon>
        <taxon>Sordariomycetes</taxon>
        <taxon>Sordariomycetidae</taxon>
        <taxon>Sordariales</taxon>
        <taxon>Chaetomiaceae</taxon>
        <taxon>Chaetomium</taxon>
    </lineage>
</organism>
<evidence type="ECO:0000256" key="1">
    <source>
        <dbReference type="SAM" id="SignalP"/>
    </source>
</evidence>
<accession>A0AAE0LSD0</accession>
<feature type="signal peptide" evidence="1">
    <location>
        <begin position="1"/>
        <end position="23"/>
    </location>
</feature>
<evidence type="ECO:0000313" key="3">
    <source>
        <dbReference type="Proteomes" id="UP001278766"/>
    </source>
</evidence>
<dbReference type="EMBL" id="JAUEPN010000004">
    <property type="protein sequence ID" value="KAK3295712.1"/>
    <property type="molecule type" value="Genomic_DNA"/>
</dbReference>
<evidence type="ECO:0000313" key="2">
    <source>
        <dbReference type="EMBL" id="KAK3295712.1"/>
    </source>
</evidence>
<dbReference type="Proteomes" id="UP001278766">
    <property type="component" value="Unassembled WGS sequence"/>
</dbReference>
<protein>
    <recommendedName>
        <fullName evidence="4">Secreted protein</fullName>
    </recommendedName>
</protein>
<name>A0AAE0LSD0_9PEZI</name>
<proteinExistence type="predicted"/>
<reference evidence="2" key="2">
    <citation type="submission" date="2023-06" db="EMBL/GenBank/DDBJ databases">
        <authorList>
            <consortium name="Lawrence Berkeley National Laboratory"/>
            <person name="Haridas S."/>
            <person name="Hensen N."/>
            <person name="Bonometti L."/>
            <person name="Westerberg I."/>
            <person name="Brannstrom I.O."/>
            <person name="Guillou S."/>
            <person name="Cros-Aarteil S."/>
            <person name="Calhoun S."/>
            <person name="Kuo A."/>
            <person name="Mondo S."/>
            <person name="Pangilinan J."/>
            <person name="Riley R."/>
            <person name="Labutti K."/>
            <person name="Andreopoulos B."/>
            <person name="Lipzen A."/>
            <person name="Chen C."/>
            <person name="Yanf M."/>
            <person name="Daum C."/>
            <person name="Ng V."/>
            <person name="Clum A."/>
            <person name="Steindorff A."/>
            <person name="Ohm R."/>
            <person name="Martin F."/>
            <person name="Silar P."/>
            <person name="Natvig D."/>
            <person name="Lalanne C."/>
            <person name="Gautier V."/>
            <person name="Ament-Velasquez S.L."/>
            <person name="Kruys A."/>
            <person name="Hutchinson M.I."/>
            <person name="Powell A.J."/>
            <person name="Barry K."/>
            <person name="Miller A.N."/>
            <person name="Grigoriev I.V."/>
            <person name="Debuchy R."/>
            <person name="Gladieux P."/>
            <person name="Thoren M.H."/>
            <person name="Johannesson H."/>
        </authorList>
    </citation>
    <scope>NUCLEOTIDE SEQUENCE</scope>
    <source>
        <strain evidence="2">CBS 168.71</strain>
    </source>
</reference>
<dbReference type="RefSeq" id="XP_062659226.1">
    <property type="nucleotide sequence ID" value="XM_062798457.1"/>
</dbReference>
<dbReference type="GeneID" id="87835405"/>
<keyword evidence="3" id="KW-1185">Reference proteome</keyword>
<sequence length="103" mass="11463">MNCVSNRILLSFIVFLRFKSGSALVWDGTDESMISRVLSRHLTSGENKVQSSPNHFNFGELATSWDLPICPDRHELRVLVDGGGARRGPIGMHTAQSRQVKKP</sequence>
<keyword evidence="1" id="KW-0732">Signal</keyword>
<evidence type="ECO:0008006" key="4">
    <source>
        <dbReference type="Google" id="ProtNLM"/>
    </source>
</evidence>
<gene>
    <name evidence="2" type="ORF">B0H64DRAFT_152404</name>
</gene>
<comment type="caution">
    <text evidence="2">The sequence shown here is derived from an EMBL/GenBank/DDBJ whole genome shotgun (WGS) entry which is preliminary data.</text>
</comment>